<evidence type="ECO:0000256" key="6">
    <source>
        <dbReference type="SAM" id="Phobius"/>
    </source>
</evidence>
<dbReference type="Pfam" id="PF01594">
    <property type="entry name" value="AI-2E_transport"/>
    <property type="match status" value="1"/>
</dbReference>
<evidence type="ECO:0000256" key="1">
    <source>
        <dbReference type="ARBA" id="ARBA00004141"/>
    </source>
</evidence>
<dbReference type="Proteomes" id="UP000178122">
    <property type="component" value="Unassembled WGS sequence"/>
</dbReference>
<evidence type="ECO:0000256" key="5">
    <source>
        <dbReference type="ARBA" id="ARBA00023136"/>
    </source>
</evidence>
<feature type="transmembrane region" description="Helical" evidence="6">
    <location>
        <begin position="212"/>
        <end position="230"/>
    </location>
</feature>
<evidence type="ECO:0000256" key="3">
    <source>
        <dbReference type="ARBA" id="ARBA00022692"/>
    </source>
</evidence>
<evidence type="ECO:0000313" key="8">
    <source>
        <dbReference type="Proteomes" id="UP000178122"/>
    </source>
</evidence>
<comment type="similarity">
    <text evidence="2">Belongs to the autoinducer-2 exporter (AI-2E) (TC 2.A.86) family.</text>
</comment>
<dbReference type="AlphaFoldDB" id="A0A1G1YT10"/>
<dbReference type="PANTHER" id="PTHR21716:SF4">
    <property type="entry name" value="TRANSMEMBRANE PROTEIN 245"/>
    <property type="match status" value="1"/>
</dbReference>
<evidence type="ECO:0000256" key="4">
    <source>
        <dbReference type="ARBA" id="ARBA00022989"/>
    </source>
</evidence>
<evidence type="ECO:0008006" key="9">
    <source>
        <dbReference type="Google" id="ProtNLM"/>
    </source>
</evidence>
<dbReference type="GO" id="GO:0016020">
    <property type="term" value="C:membrane"/>
    <property type="evidence" value="ECO:0007669"/>
    <property type="project" value="UniProtKB-SubCell"/>
</dbReference>
<evidence type="ECO:0000313" key="7">
    <source>
        <dbReference type="EMBL" id="OGY55471.1"/>
    </source>
</evidence>
<organism evidence="7 8">
    <name type="scientific">Candidatus Buchananbacteria bacterium RIFCSPLOWO2_01_FULL_40_23b</name>
    <dbReference type="NCBI Taxonomy" id="1797544"/>
    <lineage>
        <taxon>Bacteria</taxon>
        <taxon>Candidatus Buchananiibacteriota</taxon>
    </lineage>
</organism>
<name>A0A1G1YT10_9BACT</name>
<dbReference type="PANTHER" id="PTHR21716">
    <property type="entry name" value="TRANSMEMBRANE PROTEIN"/>
    <property type="match status" value="1"/>
</dbReference>
<reference evidence="7 8" key="1">
    <citation type="journal article" date="2016" name="Nat. Commun.">
        <title>Thousands of microbial genomes shed light on interconnected biogeochemical processes in an aquifer system.</title>
        <authorList>
            <person name="Anantharaman K."/>
            <person name="Brown C.T."/>
            <person name="Hug L.A."/>
            <person name="Sharon I."/>
            <person name="Castelle C.J."/>
            <person name="Probst A.J."/>
            <person name="Thomas B.C."/>
            <person name="Singh A."/>
            <person name="Wilkins M.J."/>
            <person name="Karaoz U."/>
            <person name="Brodie E.L."/>
            <person name="Williams K.H."/>
            <person name="Hubbard S.S."/>
            <person name="Banfield J.F."/>
        </authorList>
    </citation>
    <scope>NUCLEOTIDE SEQUENCE [LARGE SCALE GENOMIC DNA]</scope>
</reference>
<feature type="transmembrane region" description="Helical" evidence="6">
    <location>
        <begin position="172"/>
        <end position="200"/>
    </location>
</feature>
<feature type="transmembrane region" description="Helical" evidence="6">
    <location>
        <begin position="145"/>
        <end position="166"/>
    </location>
</feature>
<comment type="caution">
    <text evidence="7">The sequence shown here is derived from an EMBL/GenBank/DDBJ whole genome shotgun (WGS) entry which is preliminary data.</text>
</comment>
<comment type="subcellular location">
    <subcellularLocation>
        <location evidence="1">Membrane</location>
        <topology evidence="1">Multi-pass membrane protein</topology>
    </subcellularLocation>
</comment>
<protein>
    <recommendedName>
        <fullName evidence="9">AI-2E family transporter</fullName>
    </recommendedName>
</protein>
<evidence type="ECO:0000256" key="2">
    <source>
        <dbReference type="ARBA" id="ARBA00009773"/>
    </source>
</evidence>
<keyword evidence="3 6" id="KW-0812">Transmembrane</keyword>
<proteinExistence type="inferred from homology"/>
<feature type="transmembrane region" description="Helical" evidence="6">
    <location>
        <begin position="250"/>
        <end position="280"/>
    </location>
</feature>
<gene>
    <name evidence="7" type="ORF">A2912_01565</name>
</gene>
<dbReference type="EMBL" id="MHIN01000015">
    <property type="protein sequence ID" value="OGY55471.1"/>
    <property type="molecule type" value="Genomic_DNA"/>
</dbReference>
<keyword evidence="5 6" id="KW-0472">Membrane</keyword>
<feature type="transmembrane region" description="Helical" evidence="6">
    <location>
        <begin position="86"/>
        <end position="109"/>
    </location>
</feature>
<keyword evidence="4 6" id="KW-1133">Transmembrane helix</keyword>
<sequence>MSALIVCVGVLLLFLIPGVFFVKSLFEEASVLFLSAKEQFNSGVLSHCSLEVCKVVQQFVNEPTVQGYIDNMLHSAAVAVIEKGSAFLVAVPKVVLTLFVMFFTMFYFLKGGEEFLQKLNSYLRMHQKKYLLILQRLQDIVKGVVFGYVIVALMQGVIGGIGFFLFGVSSPLFWGFVMALLALIPFLGTGFVWIPAAVYIIFQGVVTDSTWLIVKGVGLFVYGLVFVSTLDNFIRPKLISEKAKIHPVVVMIGIFGGLLFFGPIGLIVGPLVLCLTMVFLQVYLSGDLKE</sequence>
<accession>A0A1G1YT10</accession>
<dbReference type="InterPro" id="IPR002549">
    <property type="entry name" value="AI-2E-like"/>
</dbReference>